<sequence>MNATQTFSSVYGPVSSWRYGRSLGIDPIGSISTCSFNCVYCQLGEIEQKTGDRAIYIPTEQILDELEAFAPWDVDVITLSGSGEPTLALNLGEILQGIADRTHRPTLVLTNGTSLGDAEVRNALAIADRVSIKLDAISERRFQGVNRPIEGINLADIWAGIEQFCQDYPGEIGIQTMLLSPWDTQTKAEYISRMRSLGVDEIQLNTPTRPKPVNRQLDGRGNHDPQESRPYPVQILPCLNPEVLQNFAREIAEATGIAVRCAPA</sequence>
<feature type="domain" description="Radical SAM core" evidence="8">
    <location>
        <begin position="18"/>
        <end position="246"/>
    </location>
</feature>
<dbReference type="InterPro" id="IPR040084">
    <property type="entry name" value="GTPase_Obg"/>
</dbReference>
<dbReference type="SUPFAM" id="SSF102114">
    <property type="entry name" value="Radical SAM enzymes"/>
    <property type="match status" value="1"/>
</dbReference>
<dbReference type="InterPro" id="IPR007197">
    <property type="entry name" value="rSAM"/>
</dbReference>
<evidence type="ECO:0000256" key="5">
    <source>
        <dbReference type="ARBA" id="ARBA00023004"/>
    </source>
</evidence>
<evidence type="ECO:0000256" key="2">
    <source>
        <dbReference type="ARBA" id="ARBA00022485"/>
    </source>
</evidence>
<keyword evidence="2" id="KW-0004">4Fe-4S</keyword>
<protein>
    <submittedName>
        <fullName evidence="9">Radical SAM protein</fullName>
    </submittedName>
</protein>
<comment type="cofactor">
    <cofactor evidence="1">
        <name>[4Fe-4S] cluster</name>
        <dbReference type="ChEBI" id="CHEBI:49883"/>
    </cofactor>
</comment>
<dbReference type="Proteomes" id="UP000664844">
    <property type="component" value="Unassembled WGS sequence"/>
</dbReference>
<comment type="caution">
    <text evidence="9">The sequence shown here is derived from an EMBL/GenBank/DDBJ whole genome shotgun (WGS) entry which is preliminary data.</text>
</comment>
<evidence type="ECO:0000256" key="6">
    <source>
        <dbReference type="ARBA" id="ARBA00023014"/>
    </source>
</evidence>
<keyword evidence="6" id="KW-0411">Iron-sulfur</keyword>
<evidence type="ECO:0000256" key="1">
    <source>
        <dbReference type="ARBA" id="ARBA00001966"/>
    </source>
</evidence>
<evidence type="ECO:0000256" key="4">
    <source>
        <dbReference type="ARBA" id="ARBA00022723"/>
    </source>
</evidence>
<feature type="region of interest" description="Disordered" evidence="7">
    <location>
        <begin position="203"/>
        <end position="231"/>
    </location>
</feature>
<dbReference type="RefSeq" id="WP_207088832.1">
    <property type="nucleotide sequence ID" value="NZ_JAFLQW010000392.1"/>
</dbReference>
<evidence type="ECO:0000313" key="9">
    <source>
        <dbReference type="EMBL" id="MBO0350352.1"/>
    </source>
</evidence>
<reference evidence="9 10" key="1">
    <citation type="submission" date="2021-03" db="EMBL/GenBank/DDBJ databases">
        <title>Metabolic Capacity of the Antarctic Cyanobacterium Phormidium pseudopriestleyi that Sustains Oxygenic Photosynthesis in the Presence of Hydrogen Sulfide.</title>
        <authorList>
            <person name="Lumian J.E."/>
            <person name="Jungblut A.D."/>
            <person name="Dillon M.L."/>
            <person name="Hawes I."/>
            <person name="Doran P.T."/>
            <person name="Mackey T.J."/>
            <person name="Dick G.J."/>
            <person name="Grettenberger C.L."/>
            <person name="Sumner D.Y."/>
        </authorList>
    </citation>
    <scope>NUCLEOTIDE SEQUENCE [LARGE SCALE GENOMIC DNA]</scope>
    <source>
        <strain evidence="9 10">FRX01</strain>
    </source>
</reference>
<name>A0ABS3FVH3_9CYAN</name>
<dbReference type="PROSITE" id="PS51918">
    <property type="entry name" value="RADICAL_SAM"/>
    <property type="match status" value="1"/>
</dbReference>
<dbReference type="InterPro" id="IPR013785">
    <property type="entry name" value="Aldolase_TIM"/>
</dbReference>
<feature type="compositionally biased region" description="Basic and acidic residues" evidence="7">
    <location>
        <begin position="217"/>
        <end position="227"/>
    </location>
</feature>
<evidence type="ECO:0000259" key="8">
    <source>
        <dbReference type="PROSITE" id="PS51918"/>
    </source>
</evidence>
<dbReference type="CDD" id="cd01335">
    <property type="entry name" value="Radical_SAM"/>
    <property type="match status" value="1"/>
</dbReference>
<dbReference type="InterPro" id="IPR058240">
    <property type="entry name" value="rSAM_sf"/>
</dbReference>
<dbReference type="PANTHER" id="PTHR43787">
    <property type="entry name" value="FEMO COFACTOR BIOSYNTHESIS PROTEIN NIFB-RELATED"/>
    <property type="match status" value="1"/>
</dbReference>
<keyword evidence="3" id="KW-0949">S-adenosyl-L-methionine</keyword>
<dbReference type="Gene3D" id="3.20.20.70">
    <property type="entry name" value="Aldolase class I"/>
    <property type="match status" value="1"/>
</dbReference>
<keyword evidence="4" id="KW-0479">Metal-binding</keyword>
<evidence type="ECO:0000313" key="10">
    <source>
        <dbReference type="Proteomes" id="UP000664844"/>
    </source>
</evidence>
<keyword evidence="5" id="KW-0408">Iron</keyword>
<dbReference type="SFLD" id="SFLDS00029">
    <property type="entry name" value="Radical_SAM"/>
    <property type="match status" value="1"/>
</dbReference>
<dbReference type="EMBL" id="JAFLQW010000392">
    <property type="protein sequence ID" value="MBO0350352.1"/>
    <property type="molecule type" value="Genomic_DNA"/>
</dbReference>
<dbReference type="Pfam" id="PF04055">
    <property type="entry name" value="Radical_SAM"/>
    <property type="match status" value="1"/>
</dbReference>
<proteinExistence type="predicted"/>
<accession>A0ABS3FVH3</accession>
<dbReference type="SFLD" id="SFLDG01083">
    <property type="entry name" value="Uncharacterised_Radical_SAM_Su"/>
    <property type="match status" value="1"/>
</dbReference>
<keyword evidence="10" id="KW-1185">Reference proteome</keyword>
<evidence type="ECO:0000256" key="3">
    <source>
        <dbReference type="ARBA" id="ARBA00022691"/>
    </source>
</evidence>
<dbReference type="PANTHER" id="PTHR43787:SF11">
    <property type="entry name" value="UPF0026 PROTEIN SLR1464"/>
    <property type="match status" value="1"/>
</dbReference>
<gene>
    <name evidence="9" type="ORF">J0895_14800</name>
</gene>
<organism evidence="9 10">
    <name type="scientific">Phormidium pseudopriestleyi FRX01</name>
    <dbReference type="NCBI Taxonomy" id="1759528"/>
    <lineage>
        <taxon>Bacteria</taxon>
        <taxon>Bacillati</taxon>
        <taxon>Cyanobacteriota</taxon>
        <taxon>Cyanophyceae</taxon>
        <taxon>Oscillatoriophycideae</taxon>
        <taxon>Oscillatoriales</taxon>
        <taxon>Oscillatoriaceae</taxon>
        <taxon>Phormidium</taxon>
    </lineage>
</organism>
<evidence type="ECO:0000256" key="7">
    <source>
        <dbReference type="SAM" id="MobiDB-lite"/>
    </source>
</evidence>